<evidence type="ECO:0000313" key="12">
    <source>
        <dbReference type="Proteomes" id="UP000275846"/>
    </source>
</evidence>
<evidence type="ECO:0000313" key="11">
    <source>
        <dbReference type="EMBL" id="VDM04125.1"/>
    </source>
</evidence>
<comment type="subcellular location">
    <subcellularLocation>
        <location evidence="1">Membrane</location>
        <topology evidence="1">Multi-pass membrane protein</topology>
    </subcellularLocation>
    <subcellularLocation>
        <location evidence="9">Vacuole membrane</location>
        <topology evidence="9">Multi-pass membrane protein</topology>
    </subcellularLocation>
</comment>
<dbReference type="InterPro" id="IPR011555">
    <property type="entry name" value="ATPase_proteolipid_su_C_euk"/>
</dbReference>
<dbReference type="PANTHER" id="PTHR10263">
    <property type="entry name" value="V-TYPE PROTON ATPASE PROTEOLIPID SUBUNIT"/>
    <property type="match status" value="1"/>
</dbReference>
<dbReference type="SUPFAM" id="SSF81333">
    <property type="entry name" value="F1F0 ATP synthase subunit C"/>
    <property type="match status" value="2"/>
</dbReference>
<dbReference type="CDD" id="cd18176">
    <property type="entry name" value="ATP-synt_Vo_c_ATP6C_rpt2"/>
    <property type="match status" value="1"/>
</dbReference>
<dbReference type="OrthoDB" id="1744869at2759"/>
<dbReference type="GO" id="GO:0033179">
    <property type="term" value="C:proton-transporting V-type ATPase, V0 domain"/>
    <property type="evidence" value="ECO:0007669"/>
    <property type="project" value="InterPro"/>
</dbReference>
<comment type="subunit">
    <text evidence="9">V-ATPase is a heteromultimeric enzyme made up of two complexes: the ATP-hydrolytic V1 complex and the proton translocation V0 complex. The V1 complex consists of three catalytic AB heterodimers that form a heterohexamer, three peripheral stalks each consisting of EG heterodimers, one central rotor including subunits D and F, and the regulatory subunits C and H. The proton translocation complex V0 consists of the proton transport subunit a, a ring of proteolipid subunits c9c'', rotary subunit d, subunits e and f, and the accessory subunits.</text>
</comment>
<dbReference type="CDD" id="cd18175">
    <property type="entry name" value="ATP-synt_Vo_c_ATP6C_rpt1"/>
    <property type="match status" value="1"/>
</dbReference>
<evidence type="ECO:0000256" key="9">
    <source>
        <dbReference type="RuleBase" id="RU363060"/>
    </source>
</evidence>
<dbReference type="InterPro" id="IPR000245">
    <property type="entry name" value="ATPase_proteolipid_csu"/>
</dbReference>
<accession>A0A183TMP1</accession>
<dbReference type="GO" id="GO:0005774">
    <property type="term" value="C:vacuolar membrane"/>
    <property type="evidence" value="ECO:0007669"/>
    <property type="project" value="UniProtKB-SubCell"/>
</dbReference>
<comment type="similarity">
    <text evidence="2 9">Belongs to the V-ATPase proteolipid subunit family.</text>
</comment>
<evidence type="ECO:0000256" key="1">
    <source>
        <dbReference type="ARBA" id="ARBA00004141"/>
    </source>
</evidence>
<evidence type="ECO:0000259" key="10">
    <source>
        <dbReference type="Pfam" id="PF00137"/>
    </source>
</evidence>
<protein>
    <recommendedName>
        <fullName evidence="9">V-type proton ATPase proteolipid subunit</fullName>
    </recommendedName>
</protein>
<dbReference type="Pfam" id="PF00137">
    <property type="entry name" value="ATP-synt_C"/>
    <property type="match status" value="2"/>
</dbReference>
<dbReference type="WBParaSite" id="SSLN_0001841401-mRNA-1">
    <property type="protein sequence ID" value="SSLN_0001841401-mRNA-1"/>
    <property type="gene ID" value="SSLN_0001841401"/>
</dbReference>
<keyword evidence="7 9" id="KW-0406">Ion transport</keyword>
<evidence type="ECO:0000256" key="2">
    <source>
        <dbReference type="ARBA" id="ARBA00007296"/>
    </source>
</evidence>
<dbReference type="PRINTS" id="PR00122">
    <property type="entry name" value="VACATPASE"/>
</dbReference>
<evidence type="ECO:0000256" key="6">
    <source>
        <dbReference type="ARBA" id="ARBA00022989"/>
    </source>
</evidence>
<keyword evidence="12" id="KW-1185">Reference proteome</keyword>
<feature type="transmembrane region" description="Helical" evidence="9">
    <location>
        <begin position="66"/>
        <end position="86"/>
    </location>
</feature>
<proteinExistence type="inferred from homology"/>
<gene>
    <name evidence="11" type="ORF">SSLN_LOCUS17739</name>
</gene>
<sequence length="165" mass="16783">MSTEAPQTVFPAMASNDPSYAPFFGIMGATASIVFCAFGAAYGTAKSGAGICSMGVMRPELIMKSIVPVVMAGIVAIYGLVVSVVISQQKDKSTQMATSLKQLGGGLSVGLCGLAAGFAIGIVGDAGVRGTAQQPRLFVGMVLILIFAEVLGLYGLIVALILCNQ</sequence>
<evidence type="ECO:0000313" key="13">
    <source>
        <dbReference type="WBParaSite" id="SSLN_0001841401-mRNA-1"/>
    </source>
</evidence>
<evidence type="ECO:0000256" key="3">
    <source>
        <dbReference type="ARBA" id="ARBA00022448"/>
    </source>
</evidence>
<evidence type="ECO:0000256" key="8">
    <source>
        <dbReference type="ARBA" id="ARBA00023136"/>
    </source>
</evidence>
<dbReference type="Gene3D" id="1.20.120.610">
    <property type="entry name" value="lithium bound rotor ring of v- atpase"/>
    <property type="match status" value="1"/>
</dbReference>
<keyword evidence="5 9" id="KW-0375">Hydrogen ion transport</keyword>
<keyword evidence="4 9" id="KW-0812">Transmembrane</keyword>
<keyword evidence="6 9" id="KW-1133">Transmembrane helix</keyword>
<dbReference type="InterPro" id="IPR002379">
    <property type="entry name" value="ATPase_proteolipid_c-like_dom"/>
</dbReference>
<dbReference type="Proteomes" id="UP000275846">
    <property type="component" value="Unassembled WGS sequence"/>
</dbReference>
<dbReference type="GO" id="GO:0046961">
    <property type="term" value="F:proton-transporting ATPase activity, rotational mechanism"/>
    <property type="evidence" value="ECO:0007669"/>
    <property type="project" value="InterPro"/>
</dbReference>
<feature type="transmembrane region" description="Helical" evidence="9">
    <location>
        <begin position="137"/>
        <end position="162"/>
    </location>
</feature>
<evidence type="ECO:0000256" key="7">
    <source>
        <dbReference type="ARBA" id="ARBA00023065"/>
    </source>
</evidence>
<feature type="transmembrane region" description="Helical" evidence="9">
    <location>
        <begin position="106"/>
        <end position="125"/>
    </location>
</feature>
<name>A0A183TMP1_SCHSO</name>
<reference evidence="13" key="1">
    <citation type="submission" date="2016-06" db="UniProtKB">
        <authorList>
            <consortium name="WormBaseParasite"/>
        </authorList>
    </citation>
    <scope>IDENTIFICATION</scope>
</reference>
<evidence type="ECO:0000256" key="5">
    <source>
        <dbReference type="ARBA" id="ARBA00022781"/>
    </source>
</evidence>
<dbReference type="STRING" id="70667.A0A183TMP1"/>
<dbReference type="NCBIfam" id="TIGR01100">
    <property type="entry name" value="V_ATP_synt_C"/>
    <property type="match status" value="1"/>
</dbReference>
<dbReference type="InterPro" id="IPR035921">
    <property type="entry name" value="F/V-ATP_Csub_sf"/>
</dbReference>
<organism evidence="13">
    <name type="scientific">Schistocephalus solidus</name>
    <name type="common">Tapeworm</name>
    <dbReference type="NCBI Taxonomy" id="70667"/>
    <lineage>
        <taxon>Eukaryota</taxon>
        <taxon>Metazoa</taxon>
        <taxon>Spiralia</taxon>
        <taxon>Lophotrochozoa</taxon>
        <taxon>Platyhelminthes</taxon>
        <taxon>Cestoda</taxon>
        <taxon>Eucestoda</taxon>
        <taxon>Diphyllobothriidea</taxon>
        <taxon>Diphyllobothriidae</taxon>
        <taxon>Schistocephalus</taxon>
    </lineage>
</organism>
<evidence type="ECO:0000256" key="4">
    <source>
        <dbReference type="ARBA" id="ARBA00022692"/>
    </source>
</evidence>
<keyword evidence="8 9" id="KW-0472">Membrane</keyword>
<keyword evidence="9" id="KW-0926">Vacuole</keyword>
<reference evidence="11 12" key="2">
    <citation type="submission" date="2018-11" db="EMBL/GenBank/DDBJ databases">
        <authorList>
            <consortium name="Pathogen Informatics"/>
        </authorList>
    </citation>
    <scope>NUCLEOTIDE SEQUENCE [LARGE SCALE GENOMIC DNA]</scope>
    <source>
        <strain evidence="11 12">NST_G2</strain>
    </source>
</reference>
<comment type="function">
    <text evidence="9">Proton-conducting pore forming of the V0 complex of vacuolar(H+)-ATPase (V-ATPase), a multisubunit enzyme composed of a peripheral complex (V1) that hydrolyzes ATP and a membrane integral complex (V0) that translocates protons. V-ATPase is responsible for acidifying and maintaining the pH of intracellular compartments and in some cell types, is targeted to the plasma membrane, where it is responsible for acidifying the extracellular environment.</text>
</comment>
<dbReference type="FunFam" id="1.20.120.610:FF:000001">
    <property type="entry name" value="V-type proton ATPase proteolipid subunit"/>
    <property type="match status" value="1"/>
</dbReference>
<keyword evidence="3 9" id="KW-0813">Transport</keyword>
<dbReference type="EMBL" id="UYSU01043010">
    <property type="protein sequence ID" value="VDM04125.1"/>
    <property type="molecule type" value="Genomic_DNA"/>
</dbReference>
<feature type="domain" description="V-ATPase proteolipid subunit C-like" evidence="10">
    <location>
        <begin position="27"/>
        <end position="86"/>
    </location>
</feature>
<feature type="transmembrane region" description="Helical" evidence="9">
    <location>
        <begin position="20"/>
        <end position="45"/>
    </location>
</feature>
<feature type="domain" description="V-ATPase proteolipid subunit C-like" evidence="10">
    <location>
        <begin position="103"/>
        <end position="162"/>
    </location>
</feature>
<dbReference type="AlphaFoldDB" id="A0A183TMP1"/>